<organism evidence="10">
    <name type="scientific">Thiothrix fructosivorans</name>
    <dbReference type="NCBI Taxonomy" id="111770"/>
    <lineage>
        <taxon>Bacteria</taxon>
        <taxon>Pseudomonadati</taxon>
        <taxon>Pseudomonadota</taxon>
        <taxon>Gammaproteobacteria</taxon>
        <taxon>Thiotrichales</taxon>
        <taxon>Thiotrichaceae</taxon>
        <taxon>Thiothrix</taxon>
    </lineage>
</organism>
<dbReference type="EMBL" id="CP072748">
    <property type="protein sequence ID" value="QTX09416.1"/>
    <property type="molecule type" value="Genomic_DNA"/>
</dbReference>
<dbReference type="SUPFAM" id="SSF52540">
    <property type="entry name" value="P-loop containing nucleoside triphosphate hydrolases"/>
    <property type="match status" value="2"/>
</dbReference>
<keyword evidence="3 10" id="KW-0347">Helicase</keyword>
<evidence type="ECO:0000259" key="8">
    <source>
        <dbReference type="PROSITE" id="PS51195"/>
    </source>
</evidence>
<dbReference type="GO" id="GO:0005524">
    <property type="term" value="F:ATP binding"/>
    <property type="evidence" value="ECO:0007669"/>
    <property type="project" value="UniProtKB-KW"/>
</dbReference>
<dbReference type="RefSeq" id="WP_207252305.1">
    <property type="nucleotide sequence ID" value="NZ_JAFMPM010000008.1"/>
</dbReference>
<evidence type="ECO:0000313" key="11">
    <source>
        <dbReference type="Proteomes" id="UP000664466"/>
    </source>
</evidence>
<dbReference type="PANTHER" id="PTHR47959:SF17">
    <property type="entry name" value="ATP-DEPENDENT RNA HELICASE DEAD BOX FAMILY"/>
    <property type="match status" value="1"/>
</dbReference>
<evidence type="ECO:0000256" key="2">
    <source>
        <dbReference type="ARBA" id="ARBA00022801"/>
    </source>
</evidence>
<keyword evidence="11" id="KW-1185">Reference proteome</keyword>
<feature type="short sequence motif" description="Q motif" evidence="5">
    <location>
        <begin position="1"/>
        <end position="29"/>
    </location>
</feature>
<reference evidence="10" key="2">
    <citation type="submission" date="2021-04" db="EMBL/GenBank/DDBJ databases">
        <title>Complete Genome and methylome analysis of Thiothrix fructosivorans ATCC 49748.</title>
        <authorList>
            <person name="Fomenkov A."/>
            <person name="Sun L."/>
            <person name="Vincze T."/>
            <person name="Grabovich M.Y."/>
            <person name="Roberts R.J."/>
        </authorList>
    </citation>
    <scope>NUCLEOTIDE SEQUENCE</scope>
    <source>
        <strain evidence="10">ATCC 49748</strain>
    </source>
</reference>
<protein>
    <submittedName>
        <fullName evidence="10">DEAD/DEAH box helicase</fullName>
    </submittedName>
</protein>
<gene>
    <name evidence="10" type="ORF">J1836_012335</name>
    <name evidence="9" type="ORF">J1836_16945</name>
</gene>
<evidence type="ECO:0000256" key="4">
    <source>
        <dbReference type="ARBA" id="ARBA00022840"/>
    </source>
</evidence>
<evidence type="ECO:0000256" key="6">
    <source>
        <dbReference type="SAM" id="MobiDB-lite"/>
    </source>
</evidence>
<evidence type="ECO:0000256" key="5">
    <source>
        <dbReference type="PROSITE-ProRule" id="PRU00552"/>
    </source>
</evidence>
<dbReference type="InterPro" id="IPR011545">
    <property type="entry name" value="DEAD/DEAH_box_helicase_dom"/>
</dbReference>
<dbReference type="EMBL" id="JAFMPM010000008">
    <property type="protein sequence ID" value="MBO0614589.1"/>
    <property type="molecule type" value="Genomic_DNA"/>
</dbReference>
<keyword evidence="1" id="KW-0547">Nucleotide-binding</keyword>
<keyword evidence="4" id="KW-0067">ATP-binding</keyword>
<evidence type="ECO:0000256" key="3">
    <source>
        <dbReference type="ARBA" id="ARBA00022806"/>
    </source>
</evidence>
<dbReference type="GO" id="GO:0005829">
    <property type="term" value="C:cytosol"/>
    <property type="evidence" value="ECO:0007669"/>
    <property type="project" value="TreeGrafter"/>
</dbReference>
<evidence type="ECO:0000256" key="1">
    <source>
        <dbReference type="ARBA" id="ARBA00022741"/>
    </source>
</evidence>
<feature type="region of interest" description="Disordered" evidence="6">
    <location>
        <begin position="368"/>
        <end position="546"/>
    </location>
</feature>
<dbReference type="InterPro" id="IPR044742">
    <property type="entry name" value="DEAD/DEAH_RhlB"/>
</dbReference>
<proteinExistence type="predicted"/>
<feature type="domain" description="Helicase ATP-binding" evidence="7">
    <location>
        <begin position="32"/>
        <end position="185"/>
    </location>
</feature>
<dbReference type="GO" id="GO:0016787">
    <property type="term" value="F:hydrolase activity"/>
    <property type="evidence" value="ECO:0007669"/>
    <property type="project" value="UniProtKB-KW"/>
</dbReference>
<dbReference type="PROSITE" id="PS51195">
    <property type="entry name" value="Q_MOTIF"/>
    <property type="match status" value="1"/>
</dbReference>
<dbReference type="InterPro" id="IPR014001">
    <property type="entry name" value="Helicase_ATP-bd"/>
</dbReference>
<dbReference type="Proteomes" id="UP000664466">
    <property type="component" value="Unassembled WGS sequence"/>
</dbReference>
<dbReference type="AlphaFoldDB" id="A0A8B0SDK6"/>
<dbReference type="Pfam" id="PF00270">
    <property type="entry name" value="DEAD"/>
    <property type="match status" value="1"/>
</dbReference>
<feature type="compositionally biased region" description="Gly residues" evidence="6">
    <location>
        <begin position="431"/>
        <end position="440"/>
    </location>
</feature>
<evidence type="ECO:0000313" key="10">
    <source>
        <dbReference type="EMBL" id="QTX09416.1"/>
    </source>
</evidence>
<name>A0A8B0SDK6_9GAMM</name>
<dbReference type="SMART" id="SM00487">
    <property type="entry name" value="DEXDc"/>
    <property type="match status" value="1"/>
</dbReference>
<evidence type="ECO:0000313" key="9">
    <source>
        <dbReference type="EMBL" id="MBO0614589.1"/>
    </source>
</evidence>
<dbReference type="GO" id="GO:0003676">
    <property type="term" value="F:nucleic acid binding"/>
    <property type="evidence" value="ECO:0007669"/>
    <property type="project" value="InterPro"/>
</dbReference>
<dbReference type="PANTHER" id="PTHR47959">
    <property type="entry name" value="ATP-DEPENDENT RNA HELICASE RHLE-RELATED"/>
    <property type="match status" value="1"/>
</dbReference>
<dbReference type="InterPro" id="IPR050079">
    <property type="entry name" value="DEAD_box_RNA_helicase"/>
</dbReference>
<feature type="domain" description="DEAD-box RNA helicase Q" evidence="8">
    <location>
        <begin position="1"/>
        <end position="29"/>
    </location>
</feature>
<dbReference type="CDD" id="cd00268">
    <property type="entry name" value="DEADc"/>
    <property type="match status" value="1"/>
</dbReference>
<dbReference type="GO" id="GO:0003724">
    <property type="term" value="F:RNA helicase activity"/>
    <property type="evidence" value="ECO:0007669"/>
    <property type="project" value="InterPro"/>
</dbReference>
<reference evidence="9 11" key="1">
    <citation type="submission" date="2021-03" db="EMBL/GenBank/DDBJ databases">
        <title>Draft genome and methylome analysis of Thiotrix fructosivoruns ATCC 49748.</title>
        <authorList>
            <person name="Fomenkov A."/>
            <person name="Grabovich M.Y."/>
            <person name="Roberts R.J."/>
        </authorList>
    </citation>
    <scope>NUCLEOTIDE SEQUENCE [LARGE SCALE GENOMIC DNA]</scope>
    <source>
        <strain evidence="9 11">ATCC 49748</strain>
    </source>
</reference>
<dbReference type="PROSITE" id="PS51192">
    <property type="entry name" value="HELICASE_ATP_BIND_1"/>
    <property type="match status" value="1"/>
</dbReference>
<dbReference type="InterPro" id="IPR014014">
    <property type="entry name" value="RNA_helicase_DEAD_Q_motif"/>
</dbReference>
<keyword evidence="2" id="KW-0378">Hydrolase</keyword>
<dbReference type="Gene3D" id="3.40.50.300">
    <property type="entry name" value="P-loop containing nucleotide triphosphate hydrolases"/>
    <property type="match status" value="2"/>
</dbReference>
<sequence>MSFSELGLNPDFAAKIEAAGYENPTDLQKQLIPLVAQNKSVIIWTQSASGKTGAFLIPAINHVLAHPIEEQRHTRILILTSRRDRVNQINYTIKRLMGDEQQIRSGFIVSGRPYQPQMRLLRRPLDLMIATPGRLNDLVDNNKADFSKLEMLVIDDLSAIYHKGLHGLINKILAERTTACPVIAFVRPENDIAGYARAVLAGAEEIEVDDDRNPLRLIPQVVHLADDYTHKIALMDHLLDEFSGEPTVIFTITSKVAKALAESLANHGHMAEVAADLPESERNGSASPILIYADQDALPPNLHGDEHIINFELPQKVEDYEKRLHDINPDSREEAVIAVVLPRERDNLKLIETFLGDSIEQCTLPGLAPLEHTSGFTPAVRSPRAPRNNHEGQRFSNGNGGRQGGERDRGARPQQGRSGGGANQQRPPHQGQGGNGGGGRSYPNQQQGQGGRRDSRPDNRPAQGQGQGQDQQPQTNANMPADRQQRKGPYGRLNGGAQRKREGGSYTGSSNPAPRRDQGGSYEIGSWEKPDYTQQGEKPKTDKQVVIRYKEKRRIVTK</sequence>
<feature type="compositionally biased region" description="Basic and acidic residues" evidence="6">
    <location>
        <begin position="526"/>
        <end position="546"/>
    </location>
</feature>
<evidence type="ECO:0000259" key="7">
    <source>
        <dbReference type="PROSITE" id="PS51192"/>
    </source>
</evidence>
<accession>A0A8B0SDK6</accession>
<dbReference type="InterPro" id="IPR027417">
    <property type="entry name" value="P-loop_NTPase"/>
</dbReference>